<feature type="transmembrane region" description="Helical" evidence="8">
    <location>
        <begin position="290"/>
        <end position="311"/>
    </location>
</feature>
<feature type="transmembrane region" description="Helical" evidence="8">
    <location>
        <begin position="167"/>
        <end position="189"/>
    </location>
</feature>
<name>A0A7Z0A8Y5_9MICO</name>
<dbReference type="Pfam" id="PF03023">
    <property type="entry name" value="MurJ"/>
    <property type="match status" value="1"/>
</dbReference>
<comment type="caution">
    <text evidence="9">The sequence shown here is derived from an EMBL/GenBank/DDBJ whole genome shotgun (WGS) entry which is preliminary data.</text>
</comment>
<feature type="transmembrane region" description="Helical" evidence="8">
    <location>
        <begin position="500"/>
        <end position="522"/>
    </location>
</feature>
<sequence>MTAPATARFGRASAIMGAGSLVSRVLGLVKIMVLATAIGVTFGPANAFDVANKIPNTLYMLIGGGVMNAVLVPQVVRASKRPDGGRDYTDRLLTLAIGALLIITLVLTACSAAMVWVYTSVGSGSWTPDQTALATAFAYWCLPQVFFYGLYTLLGQVLNARGSFGPYMWAPVVNNVVAIAGLVTFIILFGPGSHGQHGIHDWDSAKIAVLAGTATLGVVAQALILIWPLRRDGFGFTPRFGWRGVGLGTASRVASWSMARLIVAQVGFAVISNVAAGVGQSDASNSAYSYGYLVFMLPHGLATVSISTALFTAMSAHAADGDTASVRANLSVGLRTVGVMTIFATAAIVVIGGQIGFTLTGGAASQGAAVGKVIVAMIVGIVPFSASYLLSRVFYAYEDARTPFFVQIWTILVTTAGVLASSMLPDQWVVVGIGVSMSVGNLVGAVIAAAKARSLLGGIDGERTLRTHVRLAAAAIVSAVVGAAILYLVHGFAWSGRLEAFTAAIIVGIPMTAVYFFMCLVFNVREIRDLIGLVLGRFRRSVR</sequence>
<protein>
    <submittedName>
        <fullName evidence="9">Putative peptidoglycan lipid II flippase</fullName>
    </submittedName>
</protein>
<feature type="transmembrane region" description="Helical" evidence="8">
    <location>
        <begin position="402"/>
        <end position="422"/>
    </location>
</feature>
<evidence type="ECO:0000256" key="6">
    <source>
        <dbReference type="ARBA" id="ARBA00022989"/>
    </source>
</evidence>
<dbReference type="GO" id="GO:0008360">
    <property type="term" value="P:regulation of cell shape"/>
    <property type="evidence" value="ECO:0007669"/>
    <property type="project" value="UniProtKB-KW"/>
</dbReference>
<keyword evidence="10" id="KW-1185">Reference proteome</keyword>
<evidence type="ECO:0000256" key="2">
    <source>
        <dbReference type="ARBA" id="ARBA00022475"/>
    </source>
</evidence>
<evidence type="ECO:0000256" key="8">
    <source>
        <dbReference type="SAM" id="Phobius"/>
    </source>
</evidence>
<feature type="transmembrane region" description="Helical" evidence="8">
    <location>
        <begin position="261"/>
        <end position="278"/>
    </location>
</feature>
<dbReference type="AlphaFoldDB" id="A0A7Z0A8Y5"/>
<reference evidence="9 10" key="1">
    <citation type="submission" date="2020-07" db="EMBL/GenBank/DDBJ databases">
        <title>Sequencing the genomes of 1000 actinobacteria strains.</title>
        <authorList>
            <person name="Klenk H.-P."/>
        </authorList>
    </citation>
    <scope>NUCLEOTIDE SEQUENCE [LARGE SCALE GENOMIC DNA]</scope>
    <source>
        <strain evidence="9 10">DSM 26341</strain>
    </source>
</reference>
<dbReference type="EMBL" id="JACBZP010000001">
    <property type="protein sequence ID" value="NYI66577.1"/>
    <property type="molecule type" value="Genomic_DNA"/>
</dbReference>
<feature type="transmembrane region" description="Helical" evidence="8">
    <location>
        <begin position="54"/>
        <end position="72"/>
    </location>
</feature>
<evidence type="ECO:0000256" key="7">
    <source>
        <dbReference type="ARBA" id="ARBA00023136"/>
    </source>
</evidence>
<keyword evidence="3 8" id="KW-0812">Transmembrane</keyword>
<dbReference type="InterPro" id="IPR051050">
    <property type="entry name" value="Lipid_II_flippase_MurJ/MviN"/>
</dbReference>
<organism evidence="9 10">
    <name type="scientific">Spelaeicoccus albus</name>
    <dbReference type="NCBI Taxonomy" id="1280376"/>
    <lineage>
        <taxon>Bacteria</taxon>
        <taxon>Bacillati</taxon>
        <taxon>Actinomycetota</taxon>
        <taxon>Actinomycetes</taxon>
        <taxon>Micrococcales</taxon>
        <taxon>Brevibacteriaceae</taxon>
        <taxon>Spelaeicoccus</taxon>
    </lineage>
</organism>
<comment type="subcellular location">
    <subcellularLocation>
        <location evidence="1">Cell membrane</location>
        <topology evidence="1">Multi-pass membrane protein</topology>
    </subcellularLocation>
</comment>
<feature type="transmembrane region" description="Helical" evidence="8">
    <location>
        <begin position="137"/>
        <end position="155"/>
    </location>
</feature>
<feature type="transmembrane region" description="Helical" evidence="8">
    <location>
        <begin position="21"/>
        <end position="42"/>
    </location>
</feature>
<feature type="transmembrane region" description="Helical" evidence="8">
    <location>
        <begin position="209"/>
        <end position="229"/>
    </location>
</feature>
<keyword evidence="5" id="KW-0573">Peptidoglycan synthesis</keyword>
<dbReference type="InterPro" id="IPR004268">
    <property type="entry name" value="MurJ"/>
</dbReference>
<dbReference type="PANTHER" id="PTHR47019:SF1">
    <property type="entry name" value="LIPID II FLIPPASE MURJ"/>
    <property type="match status" value="1"/>
</dbReference>
<evidence type="ECO:0000256" key="3">
    <source>
        <dbReference type="ARBA" id="ARBA00022692"/>
    </source>
</evidence>
<accession>A0A7Z0A8Y5</accession>
<dbReference type="NCBIfam" id="TIGR01695">
    <property type="entry name" value="murJ_mviN"/>
    <property type="match status" value="1"/>
</dbReference>
<proteinExistence type="predicted"/>
<feature type="transmembrane region" description="Helical" evidence="8">
    <location>
        <begin position="369"/>
        <end position="390"/>
    </location>
</feature>
<keyword evidence="7 8" id="KW-0472">Membrane</keyword>
<dbReference type="GO" id="GO:0005886">
    <property type="term" value="C:plasma membrane"/>
    <property type="evidence" value="ECO:0007669"/>
    <property type="project" value="UniProtKB-SubCell"/>
</dbReference>
<evidence type="ECO:0000256" key="4">
    <source>
        <dbReference type="ARBA" id="ARBA00022960"/>
    </source>
</evidence>
<feature type="transmembrane region" description="Helical" evidence="8">
    <location>
        <begin position="471"/>
        <end position="494"/>
    </location>
</feature>
<dbReference type="GO" id="GO:0034204">
    <property type="term" value="P:lipid translocation"/>
    <property type="evidence" value="ECO:0007669"/>
    <property type="project" value="TreeGrafter"/>
</dbReference>
<keyword evidence="2" id="KW-1003">Cell membrane</keyword>
<feature type="transmembrane region" description="Helical" evidence="8">
    <location>
        <begin position="92"/>
        <end position="117"/>
    </location>
</feature>
<feature type="transmembrane region" description="Helical" evidence="8">
    <location>
        <begin position="332"/>
        <end position="357"/>
    </location>
</feature>
<gene>
    <name evidence="9" type="ORF">BJY26_000883</name>
</gene>
<evidence type="ECO:0000313" key="9">
    <source>
        <dbReference type="EMBL" id="NYI66577.1"/>
    </source>
</evidence>
<dbReference type="PANTHER" id="PTHR47019">
    <property type="entry name" value="LIPID II FLIPPASE MURJ"/>
    <property type="match status" value="1"/>
</dbReference>
<dbReference type="GO" id="GO:0009252">
    <property type="term" value="P:peptidoglycan biosynthetic process"/>
    <property type="evidence" value="ECO:0007669"/>
    <property type="project" value="UniProtKB-KW"/>
</dbReference>
<keyword evidence="6 8" id="KW-1133">Transmembrane helix</keyword>
<evidence type="ECO:0000313" key="10">
    <source>
        <dbReference type="Proteomes" id="UP000539111"/>
    </source>
</evidence>
<keyword evidence="4" id="KW-0133">Cell shape</keyword>
<evidence type="ECO:0000256" key="1">
    <source>
        <dbReference type="ARBA" id="ARBA00004651"/>
    </source>
</evidence>
<dbReference type="RefSeq" id="WP_179426027.1">
    <property type="nucleotide sequence ID" value="NZ_JACBZP010000001.1"/>
</dbReference>
<evidence type="ECO:0000256" key="5">
    <source>
        <dbReference type="ARBA" id="ARBA00022984"/>
    </source>
</evidence>
<dbReference type="Proteomes" id="UP000539111">
    <property type="component" value="Unassembled WGS sequence"/>
</dbReference>
<feature type="transmembrane region" description="Helical" evidence="8">
    <location>
        <begin position="428"/>
        <end position="450"/>
    </location>
</feature>
<dbReference type="GO" id="GO:0015648">
    <property type="term" value="F:lipid-linked peptidoglycan transporter activity"/>
    <property type="evidence" value="ECO:0007669"/>
    <property type="project" value="TreeGrafter"/>
</dbReference>
<dbReference type="CDD" id="cd13123">
    <property type="entry name" value="MATE_MurJ_like"/>
    <property type="match status" value="1"/>
</dbReference>
<dbReference type="PRINTS" id="PR01806">
    <property type="entry name" value="VIRFACTRMVIN"/>
</dbReference>